<dbReference type="EMBL" id="CCYA01000221">
    <property type="protein sequence ID" value="CEH13555.1"/>
    <property type="molecule type" value="Genomic_DNA"/>
</dbReference>
<evidence type="ECO:0000256" key="5">
    <source>
        <dbReference type="ARBA" id="ARBA00022777"/>
    </source>
</evidence>
<name>A0A0P1BCP6_9BASI</name>
<proteinExistence type="inferred from homology"/>
<dbReference type="InterPro" id="IPR029056">
    <property type="entry name" value="Ribokinase-like"/>
</dbReference>
<keyword evidence="3" id="KW-0808">Transferase</keyword>
<dbReference type="Proteomes" id="UP000054845">
    <property type="component" value="Unassembled WGS sequence"/>
</dbReference>
<evidence type="ECO:0000259" key="7">
    <source>
        <dbReference type="Pfam" id="PF08543"/>
    </source>
</evidence>
<dbReference type="GO" id="GO:0005829">
    <property type="term" value="C:cytosol"/>
    <property type="evidence" value="ECO:0007669"/>
    <property type="project" value="TreeGrafter"/>
</dbReference>
<evidence type="ECO:0000256" key="6">
    <source>
        <dbReference type="ARBA" id="ARBA00022840"/>
    </source>
</evidence>
<evidence type="ECO:0000313" key="9">
    <source>
        <dbReference type="Proteomes" id="UP000054845"/>
    </source>
</evidence>
<keyword evidence="4" id="KW-0547">Nucleotide-binding</keyword>
<keyword evidence="5 8" id="KW-0418">Kinase</keyword>
<dbReference type="GO" id="GO:0005524">
    <property type="term" value="F:ATP binding"/>
    <property type="evidence" value="ECO:0007669"/>
    <property type="project" value="UniProtKB-KW"/>
</dbReference>
<dbReference type="EC" id="2.7.1.35" evidence="2"/>
<dbReference type="InterPro" id="IPR013749">
    <property type="entry name" value="PM/HMP-P_kinase-1"/>
</dbReference>
<evidence type="ECO:0000256" key="4">
    <source>
        <dbReference type="ARBA" id="ARBA00022741"/>
    </source>
</evidence>
<dbReference type="Pfam" id="PF08543">
    <property type="entry name" value="Phos_pyr_kin"/>
    <property type="match status" value="1"/>
</dbReference>
<evidence type="ECO:0000256" key="2">
    <source>
        <dbReference type="ARBA" id="ARBA00012104"/>
    </source>
</evidence>
<evidence type="ECO:0000256" key="3">
    <source>
        <dbReference type="ARBA" id="ARBA00022679"/>
    </source>
</evidence>
<comment type="similarity">
    <text evidence="1">Belongs to the pyridoxine kinase family.</text>
</comment>
<dbReference type="AlphaFoldDB" id="A0A0P1BCP6"/>
<sequence length="377" mass="41072">MQSAEPGRLLSIQSHVCSGFVGNRSATFPLQLLGWDVDIVNTTQLSNHTGYGRWGGMRLDDAHLRNVFAGLEANGLNRWVRLLTGYTPSPAALAAVSGFIRRTRTANRDLIYLLDPVLGDSDRGFYVDKECLPLYRELLPMSNIVCPNSFEAQQLAGVDIIDRSSLLSAFAILHAKYDVEHVIITSLEPLPADLGMNATLPDGSRAMVQAGSSFSVTQSSNVPKLNEVTEQINPWLIAFPEVEGHFVGVGDLFSALVLGRFEREQSDASGSASVTPLASAAEQAIASVQGVLQRTQKHMANLTQQSESSAGWKGMKNAADDQDATLVGPTSSAATPEDLASAHLRVEYARARELRVVQSREELERPNVQWKACWLKR</sequence>
<dbReference type="Gene3D" id="3.40.1190.20">
    <property type="match status" value="1"/>
</dbReference>
<dbReference type="SUPFAM" id="SSF53613">
    <property type="entry name" value="Ribokinase-like"/>
    <property type="match status" value="1"/>
</dbReference>
<organism evidence="8 9">
    <name type="scientific">Ceraceosorus bombacis</name>
    <dbReference type="NCBI Taxonomy" id="401625"/>
    <lineage>
        <taxon>Eukaryota</taxon>
        <taxon>Fungi</taxon>
        <taxon>Dikarya</taxon>
        <taxon>Basidiomycota</taxon>
        <taxon>Ustilaginomycotina</taxon>
        <taxon>Exobasidiomycetes</taxon>
        <taxon>Ceraceosorales</taxon>
        <taxon>Ceraceosoraceae</taxon>
        <taxon>Ceraceosorus</taxon>
    </lineage>
</organism>
<dbReference type="GO" id="GO:0009443">
    <property type="term" value="P:pyridoxal 5'-phosphate salvage"/>
    <property type="evidence" value="ECO:0007669"/>
    <property type="project" value="InterPro"/>
</dbReference>
<dbReference type="NCBIfam" id="TIGR00687">
    <property type="entry name" value="pyridox_kin"/>
    <property type="match status" value="1"/>
</dbReference>
<dbReference type="GO" id="GO:0008478">
    <property type="term" value="F:pyridoxal kinase activity"/>
    <property type="evidence" value="ECO:0007669"/>
    <property type="project" value="UniProtKB-EC"/>
</dbReference>
<dbReference type="STRING" id="401625.A0A0P1BCP6"/>
<keyword evidence="9" id="KW-1185">Reference proteome</keyword>
<evidence type="ECO:0000256" key="1">
    <source>
        <dbReference type="ARBA" id="ARBA00008805"/>
    </source>
</evidence>
<protein>
    <recommendedName>
        <fullName evidence="2">pyridoxal kinase</fullName>
        <ecNumber evidence="2">2.7.1.35</ecNumber>
    </recommendedName>
</protein>
<evidence type="ECO:0000313" key="8">
    <source>
        <dbReference type="EMBL" id="CEH13555.1"/>
    </source>
</evidence>
<reference evidence="9" key="1">
    <citation type="submission" date="2014-09" db="EMBL/GenBank/DDBJ databases">
        <authorList>
            <person name="Sharma Rahul"/>
            <person name="Thines Marco"/>
        </authorList>
    </citation>
    <scope>NUCLEOTIDE SEQUENCE [LARGE SCALE GENOMIC DNA]</scope>
</reference>
<accession>A0A0P1BCP6</accession>
<keyword evidence="6" id="KW-0067">ATP-binding</keyword>
<dbReference type="PANTHER" id="PTHR10534:SF2">
    <property type="entry name" value="PYRIDOXAL KINASE"/>
    <property type="match status" value="1"/>
</dbReference>
<feature type="domain" description="Pyridoxamine kinase/Phosphomethylpyrimidine kinase" evidence="7">
    <location>
        <begin position="110"/>
        <end position="186"/>
    </location>
</feature>
<dbReference type="InterPro" id="IPR004625">
    <property type="entry name" value="PyrdxlKinase"/>
</dbReference>
<dbReference type="OrthoDB" id="2104723at2759"/>
<dbReference type="PANTHER" id="PTHR10534">
    <property type="entry name" value="PYRIDOXAL KINASE"/>
    <property type="match status" value="1"/>
</dbReference>
<dbReference type="CDD" id="cd01173">
    <property type="entry name" value="pyridoxal_pyridoxamine_kinase"/>
    <property type="match status" value="1"/>
</dbReference>